<dbReference type="SUPFAM" id="SSF48452">
    <property type="entry name" value="TPR-like"/>
    <property type="match status" value="1"/>
</dbReference>
<dbReference type="PROSITE" id="PS50005">
    <property type="entry name" value="TPR"/>
    <property type="match status" value="1"/>
</dbReference>
<feature type="repeat" description="TPR" evidence="1">
    <location>
        <begin position="443"/>
        <end position="476"/>
    </location>
</feature>
<dbReference type="PANTHER" id="PTHR46825:SF9">
    <property type="entry name" value="BETA-LACTAMASE-RELATED DOMAIN-CONTAINING PROTEIN"/>
    <property type="match status" value="1"/>
</dbReference>
<reference evidence="4 5" key="1">
    <citation type="submission" date="2020-01" db="EMBL/GenBank/DDBJ databases">
        <authorList>
            <person name="Kim M."/>
        </authorList>
    </citation>
    <scope>NUCLEOTIDE SEQUENCE [LARGE SCALE GENOMIC DNA]</scope>
    <source>
        <strain evidence="4 5">BT10</strain>
    </source>
</reference>
<evidence type="ECO:0000256" key="1">
    <source>
        <dbReference type="PROSITE-ProRule" id="PRU00339"/>
    </source>
</evidence>
<feature type="signal peptide" evidence="2">
    <location>
        <begin position="1"/>
        <end position="28"/>
    </location>
</feature>
<dbReference type="AlphaFoldDB" id="A0A6P1P0M1"/>
<feature type="domain" description="Beta-lactamase-related" evidence="3">
    <location>
        <begin position="36"/>
        <end position="349"/>
    </location>
</feature>
<protein>
    <submittedName>
        <fullName evidence="4">Serine hydrolase</fullName>
    </submittedName>
</protein>
<accession>A0A6P1P0M1</accession>
<keyword evidence="4" id="KW-0378">Hydrolase</keyword>
<dbReference type="InterPro" id="IPR050491">
    <property type="entry name" value="AmpC-like"/>
</dbReference>
<dbReference type="Pfam" id="PF00144">
    <property type="entry name" value="Beta-lactamase"/>
    <property type="match status" value="1"/>
</dbReference>
<dbReference type="SUPFAM" id="SSF56601">
    <property type="entry name" value="beta-lactamase/transpeptidase-like"/>
    <property type="match status" value="1"/>
</dbReference>
<dbReference type="InterPro" id="IPR011990">
    <property type="entry name" value="TPR-like_helical_dom_sf"/>
</dbReference>
<keyword evidence="2" id="KW-0732">Signal</keyword>
<keyword evidence="5" id="KW-1185">Reference proteome</keyword>
<keyword evidence="1" id="KW-0802">TPR repeat</keyword>
<dbReference type="Gene3D" id="3.40.710.10">
    <property type="entry name" value="DD-peptidase/beta-lactamase superfamily"/>
    <property type="match status" value="1"/>
</dbReference>
<dbReference type="EMBL" id="CP047897">
    <property type="protein sequence ID" value="QHL87928.1"/>
    <property type="molecule type" value="Genomic_DNA"/>
</dbReference>
<dbReference type="PANTHER" id="PTHR46825">
    <property type="entry name" value="D-ALANYL-D-ALANINE-CARBOXYPEPTIDASE/ENDOPEPTIDASE AMPH"/>
    <property type="match status" value="1"/>
</dbReference>
<dbReference type="InterPro" id="IPR001466">
    <property type="entry name" value="Beta-lactam-related"/>
</dbReference>
<dbReference type="RefSeq" id="WP_160691801.1">
    <property type="nucleotide sequence ID" value="NZ_CP047897.1"/>
</dbReference>
<dbReference type="Proteomes" id="UP000464214">
    <property type="component" value="Chromosome"/>
</dbReference>
<proteinExistence type="predicted"/>
<dbReference type="InterPro" id="IPR012338">
    <property type="entry name" value="Beta-lactam/transpept-like"/>
</dbReference>
<dbReference type="InterPro" id="IPR019734">
    <property type="entry name" value="TPR_rpt"/>
</dbReference>
<evidence type="ECO:0000256" key="2">
    <source>
        <dbReference type="SAM" id="SignalP"/>
    </source>
</evidence>
<evidence type="ECO:0000313" key="4">
    <source>
        <dbReference type="EMBL" id="QHL87928.1"/>
    </source>
</evidence>
<gene>
    <name evidence="4" type="ORF">GU926_10995</name>
</gene>
<dbReference type="KEGG" id="nib:GU926_10995"/>
<sequence length="489" mass="52928">MKKPTFTQSLLAKAFLLATLLLSHAVHAQTDSVDVFLKKIMQERAIPGLQLAVVRGGQIVKTGAYGVASLEYQTPVTPTTAFSLNSITKSFTGVALLQLVEEGKLDLGAPISTYLPDVPEAWQKVTVRQLASHTGGLPNVIDPNTGDWTFQTIGDAGWAQTLALPMEFAPGKKFSYNQTGYVLLGLLLDKLSGKPFAEFIKERQIAAVGMQQTGFGDFTDVIPNLAKPYAVRNRKHLNVAETFPVAGRTAAGLYSTAQEVAQWTIALQQGKLLKDKNSLALLGSPVALNSGERGGFTKLVNGYGIGWPTMSRPAHPALGGIGGGRSAFFIYPQDDLTIVILTNRMGCAPETFIDEVAGFYVPSMKPSTGFGLPPAVLVLHKAFTKSGFQNTEKIVRALQKKDKTYRVAENDLNDWSYLLWKQGQLPHALAVFKLNVALYPQSGNAYDSYAEALLGNGQKAMAIDNYKRAVALNPKNTGAIRQLQALEKK</sequence>
<evidence type="ECO:0000313" key="5">
    <source>
        <dbReference type="Proteomes" id="UP000464214"/>
    </source>
</evidence>
<dbReference type="GO" id="GO:0016787">
    <property type="term" value="F:hydrolase activity"/>
    <property type="evidence" value="ECO:0007669"/>
    <property type="project" value="UniProtKB-KW"/>
</dbReference>
<organism evidence="4 5">
    <name type="scientific">Nibribacter ruber</name>
    <dbReference type="NCBI Taxonomy" id="2698458"/>
    <lineage>
        <taxon>Bacteria</taxon>
        <taxon>Pseudomonadati</taxon>
        <taxon>Bacteroidota</taxon>
        <taxon>Cytophagia</taxon>
        <taxon>Cytophagales</taxon>
        <taxon>Hymenobacteraceae</taxon>
        <taxon>Nibribacter</taxon>
    </lineage>
</organism>
<feature type="chain" id="PRO_5026706789" evidence="2">
    <location>
        <begin position="29"/>
        <end position="489"/>
    </location>
</feature>
<name>A0A6P1P0M1_9BACT</name>
<evidence type="ECO:0000259" key="3">
    <source>
        <dbReference type="Pfam" id="PF00144"/>
    </source>
</evidence>
<dbReference type="Gene3D" id="1.25.40.10">
    <property type="entry name" value="Tetratricopeptide repeat domain"/>
    <property type="match status" value="1"/>
</dbReference>